<accession>A0A1R1Y4T2</accession>
<gene>
    <name evidence="2" type="ORF">AYI70_g3154</name>
</gene>
<proteinExistence type="predicted"/>
<name>A0A1R1Y4T2_9FUNG</name>
<evidence type="ECO:0000256" key="1">
    <source>
        <dbReference type="SAM" id="MobiDB-lite"/>
    </source>
</evidence>
<organism evidence="2 3">
    <name type="scientific">Smittium culicis</name>
    <dbReference type="NCBI Taxonomy" id="133412"/>
    <lineage>
        <taxon>Eukaryota</taxon>
        <taxon>Fungi</taxon>
        <taxon>Fungi incertae sedis</taxon>
        <taxon>Zoopagomycota</taxon>
        <taxon>Kickxellomycotina</taxon>
        <taxon>Harpellomycetes</taxon>
        <taxon>Harpellales</taxon>
        <taxon>Legeriomycetaceae</taxon>
        <taxon>Smittium</taxon>
    </lineage>
</organism>
<feature type="compositionally biased region" description="Basic residues" evidence="1">
    <location>
        <begin position="99"/>
        <end position="113"/>
    </location>
</feature>
<evidence type="ECO:0000313" key="3">
    <source>
        <dbReference type="Proteomes" id="UP000187283"/>
    </source>
</evidence>
<evidence type="ECO:0000313" key="2">
    <source>
        <dbReference type="EMBL" id="OMJ21972.1"/>
    </source>
</evidence>
<reference evidence="2 3" key="1">
    <citation type="submission" date="2017-01" db="EMBL/GenBank/DDBJ databases">
        <authorList>
            <person name="Mah S.A."/>
            <person name="Swanson W.J."/>
            <person name="Moy G.W."/>
            <person name="Vacquier V.D."/>
        </authorList>
    </citation>
    <scope>NUCLEOTIDE SEQUENCE [LARGE SCALE GENOMIC DNA]</scope>
    <source>
        <strain evidence="2 3">GSMNP</strain>
    </source>
</reference>
<feature type="region of interest" description="Disordered" evidence="1">
    <location>
        <begin position="99"/>
        <end position="134"/>
    </location>
</feature>
<feature type="compositionally biased region" description="Polar residues" evidence="1">
    <location>
        <begin position="56"/>
        <end position="68"/>
    </location>
</feature>
<comment type="caution">
    <text evidence="2">The sequence shown here is derived from an EMBL/GenBank/DDBJ whole genome shotgun (WGS) entry which is preliminary data.</text>
</comment>
<dbReference type="OrthoDB" id="10582231at2759"/>
<dbReference type="EMBL" id="LSSN01000874">
    <property type="protein sequence ID" value="OMJ21972.1"/>
    <property type="molecule type" value="Genomic_DNA"/>
</dbReference>
<dbReference type="AlphaFoldDB" id="A0A1R1Y4T2"/>
<protein>
    <submittedName>
        <fullName evidence="2">Uncharacterized protein</fullName>
    </submittedName>
</protein>
<sequence>MTRCCYISATSYTPPVSYTSQRRTHHRAGIHHHRISRRFPARARSTAPPSRISAARGSTAQGTSCTKSATGHMTRCCYISATSYTPPVSYTSQRRTHHRAGIHHHRISRRFPARARSTAPPSRISAARGSTAQG</sequence>
<dbReference type="Proteomes" id="UP000187283">
    <property type="component" value="Unassembled WGS sequence"/>
</dbReference>
<keyword evidence="3" id="KW-1185">Reference proteome</keyword>
<feature type="region of interest" description="Disordered" evidence="1">
    <location>
        <begin position="39"/>
        <end position="68"/>
    </location>
</feature>